<name>A0ACC0QWB7_9HYPO</name>
<protein>
    <submittedName>
        <fullName evidence="1">N-acetyltransferase domain-containing protein</fullName>
    </submittedName>
</protein>
<evidence type="ECO:0000313" key="2">
    <source>
        <dbReference type="Proteomes" id="UP001065298"/>
    </source>
</evidence>
<keyword evidence="2" id="KW-1185">Reference proteome</keyword>
<sequence length="194" mass="21559">MSSNLVIRPATRQGTVEAIKTSDTPITCNSQDVPIILGMMRATAAEQCASSNVKATEQDLLDNIDFGDSDTSNPRGRFTKIILAVAPEGIAGMATYFLTFAAWLGRSGVCLEDLYVAPEYRRRGYARDLIQAIAKEANELGCSRMEWQCYKDNHRALQFYQSLGAKVMDPIAYLRLDKEDMEKLAEEKTASFLN</sequence>
<dbReference type="EMBL" id="CM046508">
    <property type="protein sequence ID" value="KAI8666770.1"/>
    <property type="molecule type" value="Genomic_DNA"/>
</dbReference>
<proteinExistence type="predicted"/>
<dbReference type="Proteomes" id="UP001065298">
    <property type="component" value="Chromosome 6"/>
</dbReference>
<gene>
    <name evidence="1" type="ORF">NCS57_00903700</name>
</gene>
<accession>A0ACC0QWB7</accession>
<evidence type="ECO:0000313" key="1">
    <source>
        <dbReference type="EMBL" id="KAI8666770.1"/>
    </source>
</evidence>
<comment type="caution">
    <text evidence="1">The sequence shown here is derived from an EMBL/GenBank/DDBJ whole genome shotgun (WGS) entry which is preliminary data.</text>
</comment>
<reference evidence="1" key="1">
    <citation type="submission" date="2022-06" db="EMBL/GenBank/DDBJ databases">
        <title>Fusarium solani species complex genomes reveal bases of compartmentalisation and animal pathogenesis.</title>
        <authorList>
            <person name="Tsai I.J."/>
        </authorList>
    </citation>
    <scope>NUCLEOTIDE SEQUENCE</scope>
    <source>
        <strain evidence="1">Fu6.1</strain>
    </source>
</reference>
<organism evidence="1 2">
    <name type="scientific">Fusarium keratoplasticum</name>
    <dbReference type="NCBI Taxonomy" id="1328300"/>
    <lineage>
        <taxon>Eukaryota</taxon>
        <taxon>Fungi</taxon>
        <taxon>Dikarya</taxon>
        <taxon>Ascomycota</taxon>
        <taxon>Pezizomycotina</taxon>
        <taxon>Sordariomycetes</taxon>
        <taxon>Hypocreomycetidae</taxon>
        <taxon>Hypocreales</taxon>
        <taxon>Nectriaceae</taxon>
        <taxon>Fusarium</taxon>
        <taxon>Fusarium solani species complex</taxon>
    </lineage>
</organism>